<proteinExistence type="predicted"/>
<evidence type="ECO:0000313" key="2">
    <source>
        <dbReference type="EMBL" id="KAF2830761.1"/>
    </source>
</evidence>
<dbReference type="Proteomes" id="UP000799424">
    <property type="component" value="Unassembled WGS sequence"/>
</dbReference>
<accession>A0A6A7ABS5</accession>
<organism evidence="2 3">
    <name type="scientific">Ophiobolus disseminans</name>
    <dbReference type="NCBI Taxonomy" id="1469910"/>
    <lineage>
        <taxon>Eukaryota</taxon>
        <taxon>Fungi</taxon>
        <taxon>Dikarya</taxon>
        <taxon>Ascomycota</taxon>
        <taxon>Pezizomycotina</taxon>
        <taxon>Dothideomycetes</taxon>
        <taxon>Pleosporomycetidae</taxon>
        <taxon>Pleosporales</taxon>
        <taxon>Pleosporineae</taxon>
        <taxon>Phaeosphaeriaceae</taxon>
        <taxon>Ophiobolus</taxon>
    </lineage>
</organism>
<sequence length="243" mass="27252">MARRRTLTPPPGVVPVRRGLAREPASDEETANTESQQMLAIGLLLKKPKTDDKDMQQFHAKVGADRKRLTALLDQRKQQAEEAETRRRNELVSTIMNTLQTPNRPVQGETPTYSGSKIAKNAAYALVAENLAASERLLREYERLDNMSREMQDDEVEPITATWNQELVEAEHQLKMGARVALRNVKKVLGAEDDGTGATDGDGDQVMQEAETGQELNYELHKGLRYAERGVRRMVKGLGEDKE</sequence>
<gene>
    <name evidence="2" type="ORF">CC86DRAFT_316313</name>
</gene>
<reference evidence="2" key="1">
    <citation type="journal article" date="2020" name="Stud. Mycol.">
        <title>101 Dothideomycetes genomes: a test case for predicting lifestyles and emergence of pathogens.</title>
        <authorList>
            <person name="Haridas S."/>
            <person name="Albert R."/>
            <person name="Binder M."/>
            <person name="Bloem J."/>
            <person name="Labutti K."/>
            <person name="Salamov A."/>
            <person name="Andreopoulos B."/>
            <person name="Baker S."/>
            <person name="Barry K."/>
            <person name="Bills G."/>
            <person name="Bluhm B."/>
            <person name="Cannon C."/>
            <person name="Castanera R."/>
            <person name="Culley D."/>
            <person name="Daum C."/>
            <person name="Ezra D."/>
            <person name="Gonzalez J."/>
            <person name="Henrissat B."/>
            <person name="Kuo A."/>
            <person name="Liang C."/>
            <person name="Lipzen A."/>
            <person name="Lutzoni F."/>
            <person name="Magnuson J."/>
            <person name="Mondo S."/>
            <person name="Nolan M."/>
            <person name="Ohm R."/>
            <person name="Pangilinan J."/>
            <person name="Park H.-J."/>
            <person name="Ramirez L."/>
            <person name="Alfaro M."/>
            <person name="Sun H."/>
            <person name="Tritt A."/>
            <person name="Yoshinaga Y."/>
            <person name="Zwiers L.-H."/>
            <person name="Turgeon B."/>
            <person name="Goodwin S."/>
            <person name="Spatafora J."/>
            <person name="Crous P."/>
            <person name="Grigoriev I."/>
        </authorList>
    </citation>
    <scope>NUCLEOTIDE SEQUENCE</scope>
    <source>
        <strain evidence="2">CBS 113818</strain>
    </source>
</reference>
<protein>
    <submittedName>
        <fullName evidence="2">Uncharacterized protein</fullName>
    </submittedName>
</protein>
<keyword evidence="3" id="KW-1185">Reference proteome</keyword>
<dbReference type="AlphaFoldDB" id="A0A6A7ABS5"/>
<evidence type="ECO:0000313" key="3">
    <source>
        <dbReference type="Proteomes" id="UP000799424"/>
    </source>
</evidence>
<feature type="region of interest" description="Disordered" evidence="1">
    <location>
        <begin position="1"/>
        <end position="35"/>
    </location>
</feature>
<name>A0A6A7ABS5_9PLEO</name>
<dbReference type="EMBL" id="MU006219">
    <property type="protein sequence ID" value="KAF2830761.1"/>
    <property type="molecule type" value="Genomic_DNA"/>
</dbReference>
<evidence type="ECO:0000256" key="1">
    <source>
        <dbReference type="SAM" id="MobiDB-lite"/>
    </source>
</evidence>
<dbReference type="OrthoDB" id="3934814at2759"/>